<keyword evidence="2" id="KW-0540">Nuclease</keyword>
<dbReference type="Gene3D" id="1.10.30.50">
    <property type="match status" value="1"/>
</dbReference>
<dbReference type="AlphaFoldDB" id="A0A3N2CW36"/>
<feature type="domain" description="HNH nuclease" evidence="1">
    <location>
        <begin position="103"/>
        <end position="162"/>
    </location>
</feature>
<organism evidence="2 3">
    <name type="scientific">Nocardioides aurantiacus</name>
    <dbReference type="NCBI Taxonomy" id="86796"/>
    <lineage>
        <taxon>Bacteria</taxon>
        <taxon>Bacillati</taxon>
        <taxon>Actinomycetota</taxon>
        <taxon>Actinomycetes</taxon>
        <taxon>Propionibacteriales</taxon>
        <taxon>Nocardioidaceae</taxon>
        <taxon>Nocardioides</taxon>
    </lineage>
</organism>
<dbReference type="GO" id="GO:0008270">
    <property type="term" value="F:zinc ion binding"/>
    <property type="evidence" value="ECO:0007669"/>
    <property type="project" value="InterPro"/>
</dbReference>
<evidence type="ECO:0000259" key="1">
    <source>
        <dbReference type="SMART" id="SM00507"/>
    </source>
</evidence>
<protein>
    <submittedName>
        <fullName evidence="2">HNH endonuclease</fullName>
    </submittedName>
</protein>
<dbReference type="GO" id="GO:0003676">
    <property type="term" value="F:nucleic acid binding"/>
    <property type="evidence" value="ECO:0007669"/>
    <property type="project" value="InterPro"/>
</dbReference>
<dbReference type="SMART" id="SM00507">
    <property type="entry name" value="HNHc"/>
    <property type="match status" value="1"/>
</dbReference>
<sequence length="170" mass="18869">MANRTCTIGACTRKHVARGMCGTHYNQTRYTPEQRHRTHDVACVVCGTQVRRRVESKYAPTCSVTCRTAVQWGEHHAPADPYTWRRDAITRAKRYGARIVDEFDRGVVFDRDDWLCQECGITCTPPDPYVLTSATVDHVVSLAAGGPHSLANARTCCLSCNSRRAGNLAA</sequence>
<keyword evidence="3" id="KW-1185">Reference proteome</keyword>
<dbReference type="Proteomes" id="UP000281738">
    <property type="component" value="Unassembled WGS sequence"/>
</dbReference>
<dbReference type="Pfam" id="PF01844">
    <property type="entry name" value="HNH"/>
    <property type="match status" value="1"/>
</dbReference>
<evidence type="ECO:0000313" key="2">
    <source>
        <dbReference type="EMBL" id="ROR91757.1"/>
    </source>
</evidence>
<reference evidence="2 3" key="1">
    <citation type="submission" date="2018-11" db="EMBL/GenBank/DDBJ databases">
        <title>Sequencing the genomes of 1000 actinobacteria strains.</title>
        <authorList>
            <person name="Klenk H.-P."/>
        </authorList>
    </citation>
    <scope>NUCLEOTIDE SEQUENCE [LARGE SCALE GENOMIC DNA]</scope>
    <source>
        <strain evidence="2 3">DSM 12652</strain>
    </source>
</reference>
<dbReference type="GO" id="GO:0004519">
    <property type="term" value="F:endonuclease activity"/>
    <property type="evidence" value="ECO:0007669"/>
    <property type="project" value="UniProtKB-KW"/>
</dbReference>
<dbReference type="InterPro" id="IPR002711">
    <property type="entry name" value="HNH"/>
</dbReference>
<comment type="caution">
    <text evidence="2">The sequence shown here is derived from an EMBL/GenBank/DDBJ whole genome shotgun (WGS) entry which is preliminary data.</text>
</comment>
<evidence type="ECO:0000313" key="3">
    <source>
        <dbReference type="Proteomes" id="UP000281738"/>
    </source>
</evidence>
<dbReference type="EMBL" id="RKHO01000001">
    <property type="protein sequence ID" value="ROR91757.1"/>
    <property type="molecule type" value="Genomic_DNA"/>
</dbReference>
<gene>
    <name evidence="2" type="ORF">EDD33_2632</name>
</gene>
<keyword evidence="2" id="KW-0378">Hydrolase</keyword>
<keyword evidence="2" id="KW-0255">Endonuclease</keyword>
<name>A0A3N2CW36_9ACTN</name>
<proteinExistence type="predicted"/>
<dbReference type="CDD" id="cd00085">
    <property type="entry name" value="HNHc"/>
    <property type="match status" value="1"/>
</dbReference>
<dbReference type="InterPro" id="IPR003615">
    <property type="entry name" value="HNH_nuc"/>
</dbReference>
<accession>A0A3N2CW36</accession>